<dbReference type="GO" id="GO:0003676">
    <property type="term" value="F:nucleic acid binding"/>
    <property type="evidence" value="ECO:0007669"/>
    <property type="project" value="InterPro"/>
</dbReference>
<reference evidence="1" key="2">
    <citation type="submission" date="2025-09" db="UniProtKB">
        <authorList>
            <consortium name="Ensembl"/>
        </authorList>
    </citation>
    <scope>IDENTIFICATION</scope>
</reference>
<dbReference type="GeneTree" id="ENSGT01150000290076"/>
<reference evidence="1" key="1">
    <citation type="submission" date="2025-08" db="UniProtKB">
        <authorList>
            <consortium name="Ensembl"/>
        </authorList>
    </citation>
    <scope>IDENTIFICATION</scope>
</reference>
<organism evidence="1 2">
    <name type="scientific">Dicentrarchus labrax</name>
    <name type="common">European seabass</name>
    <name type="synonym">Morone labrax</name>
    <dbReference type="NCBI Taxonomy" id="13489"/>
    <lineage>
        <taxon>Eukaryota</taxon>
        <taxon>Metazoa</taxon>
        <taxon>Chordata</taxon>
        <taxon>Craniata</taxon>
        <taxon>Vertebrata</taxon>
        <taxon>Euteleostomi</taxon>
        <taxon>Actinopterygii</taxon>
        <taxon>Neopterygii</taxon>
        <taxon>Teleostei</taxon>
        <taxon>Neoteleostei</taxon>
        <taxon>Acanthomorphata</taxon>
        <taxon>Eupercaria</taxon>
        <taxon>Moronidae</taxon>
        <taxon>Dicentrarchus</taxon>
    </lineage>
</organism>
<proteinExistence type="predicted"/>
<accession>A0A8C4EF68</accession>
<evidence type="ECO:0000313" key="1">
    <source>
        <dbReference type="Ensembl" id="ENSDLAP00005015800.1"/>
    </source>
</evidence>
<dbReference type="Gene3D" id="3.30.420.10">
    <property type="entry name" value="Ribonuclease H-like superfamily/Ribonuclease H"/>
    <property type="match status" value="1"/>
</dbReference>
<dbReference type="Proteomes" id="UP000694389">
    <property type="component" value="Unassembled WGS sequence"/>
</dbReference>
<dbReference type="Ensembl" id="ENSDLAT00005017118.2">
    <property type="protein sequence ID" value="ENSDLAP00005015800.1"/>
    <property type="gene ID" value="ENSDLAG00005007749.2"/>
</dbReference>
<dbReference type="InterPro" id="IPR036397">
    <property type="entry name" value="RNaseH_sf"/>
</dbReference>
<name>A0A8C4EF68_DICLA</name>
<dbReference type="AlphaFoldDB" id="A0A8C4EF68"/>
<sequence>AKIWLSCHFLSGGSIMIWGVFSFNGKMELQVVQGRKTAAVYVEIIQGSIQGSVWSSVQRMLMLMLHSIVNDNLTK</sequence>
<protein>
    <submittedName>
        <fullName evidence="1">Uncharacterized protein</fullName>
    </submittedName>
</protein>
<evidence type="ECO:0000313" key="2">
    <source>
        <dbReference type="Proteomes" id="UP000694389"/>
    </source>
</evidence>
<keyword evidence="2" id="KW-1185">Reference proteome</keyword>